<evidence type="ECO:0000256" key="4">
    <source>
        <dbReference type="ARBA" id="ARBA00069124"/>
    </source>
</evidence>
<dbReference type="Pfam" id="PF01112">
    <property type="entry name" value="Asparaginase_2"/>
    <property type="match status" value="1"/>
</dbReference>
<accession>A3K7N1</accession>
<keyword evidence="3" id="KW-0068">Autocatalytic cleavage</keyword>
<protein>
    <recommendedName>
        <fullName evidence="4">Isoaspartyl peptidase</fullName>
    </recommendedName>
</protein>
<evidence type="ECO:0000256" key="7">
    <source>
        <dbReference type="PIRSR" id="PIRSR600246-3"/>
    </source>
</evidence>
<keyword evidence="9" id="KW-1185">Reference proteome</keyword>
<evidence type="ECO:0000313" key="9">
    <source>
        <dbReference type="Proteomes" id="UP000005713"/>
    </source>
</evidence>
<dbReference type="Proteomes" id="UP000005713">
    <property type="component" value="Unassembled WGS sequence"/>
</dbReference>
<comment type="caution">
    <text evidence="8">The sequence shown here is derived from an EMBL/GenBank/DDBJ whole genome shotgun (WGS) entry which is preliminary data.</text>
</comment>
<keyword evidence="2" id="KW-0378">Hydrolase</keyword>
<evidence type="ECO:0000256" key="3">
    <source>
        <dbReference type="ARBA" id="ARBA00022813"/>
    </source>
</evidence>
<gene>
    <name evidence="8" type="ORF">SSE37_00925</name>
</gene>
<feature type="binding site" evidence="6">
    <location>
        <begin position="205"/>
        <end position="208"/>
    </location>
    <ligand>
        <name>substrate</name>
    </ligand>
</feature>
<evidence type="ECO:0000256" key="2">
    <source>
        <dbReference type="ARBA" id="ARBA00022801"/>
    </source>
</evidence>
<dbReference type="RefSeq" id="WP_005861753.1">
    <property type="nucleotide sequence ID" value="NZ_AAYA01000012.1"/>
</dbReference>
<dbReference type="PANTHER" id="PTHR10188">
    <property type="entry name" value="L-ASPARAGINASE"/>
    <property type="match status" value="1"/>
</dbReference>
<evidence type="ECO:0000256" key="5">
    <source>
        <dbReference type="PIRSR" id="PIRSR600246-1"/>
    </source>
</evidence>
<dbReference type="PANTHER" id="PTHR10188:SF6">
    <property type="entry name" value="N(4)-(BETA-N-ACETYLGLUCOSAMINYL)-L-ASPARAGINASE"/>
    <property type="match status" value="1"/>
</dbReference>
<sequence length="311" mass="32593">MTEKRYAIAIHGGAGTILKSTMTPEKEAAYSAGLETALAAGEAVLRDGGSALDAVTAAVCALEDEPLFNAGRGAVFTTEGKQEMDAAIMDGRDRSTGTVAGIFGPKNPVKLARLVMETTPHVCMIGDHILELGRKAGLEFPPRDYFFTQARWDALHDTLAMKAKGQEDADPARRHGTVGAVACDREGNVAAATSTGGWTGKLPGRVGDTPMPGAGNFAENATCAVSGTGHGEVFIKYTAGAEIAARMRHRGETLEQAARHVVMEDLGRNDGSGGVIAVDAKGNLTLPFNSEGMYRGWAREDGDRGVAIYKG</sequence>
<reference evidence="8 9" key="1">
    <citation type="submission" date="2006-06" db="EMBL/GenBank/DDBJ databases">
        <authorList>
            <person name="Moran M.A."/>
            <person name="Ferriera S."/>
            <person name="Johnson J."/>
            <person name="Kravitz S."/>
            <person name="Beeson K."/>
            <person name="Sutton G."/>
            <person name="Rogers Y.-H."/>
            <person name="Friedman R."/>
            <person name="Frazier M."/>
            <person name="Venter J.C."/>
        </authorList>
    </citation>
    <scope>NUCLEOTIDE SEQUENCE [LARGE SCALE GENOMIC DNA]</scope>
    <source>
        <strain evidence="8 9">E-37</strain>
    </source>
</reference>
<feature type="active site" description="Nucleophile" evidence="5">
    <location>
        <position position="177"/>
    </location>
</feature>
<dbReference type="Gene3D" id="3.60.20.30">
    <property type="entry name" value="(Glycosyl)asparaginase"/>
    <property type="match status" value="1"/>
</dbReference>
<dbReference type="GO" id="GO:0008233">
    <property type="term" value="F:peptidase activity"/>
    <property type="evidence" value="ECO:0007669"/>
    <property type="project" value="UniProtKB-KW"/>
</dbReference>
<organism evidence="8 9">
    <name type="scientific">Sagittula stellata (strain ATCC 700073 / DSM 11524 / E-37)</name>
    <dbReference type="NCBI Taxonomy" id="388399"/>
    <lineage>
        <taxon>Bacteria</taxon>
        <taxon>Pseudomonadati</taxon>
        <taxon>Pseudomonadota</taxon>
        <taxon>Alphaproteobacteria</taxon>
        <taxon>Rhodobacterales</taxon>
        <taxon>Roseobacteraceae</taxon>
        <taxon>Sagittula</taxon>
    </lineage>
</organism>
<proteinExistence type="predicted"/>
<dbReference type="GO" id="GO:0006508">
    <property type="term" value="P:proteolysis"/>
    <property type="evidence" value="ECO:0007669"/>
    <property type="project" value="UniProtKB-KW"/>
</dbReference>
<evidence type="ECO:0000256" key="1">
    <source>
        <dbReference type="ARBA" id="ARBA00022670"/>
    </source>
</evidence>
<dbReference type="InterPro" id="IPR029055">
    <property type="entry name" value="Ntn_hydrolases_N"/>
</dbReference>
<dbReference type="eggNOG" id="COG1446">
    <property type="taxonomic scope" value="Bacteria"/>
</dbReference>
<dbReference type="InterPro" id="IPR000246">
    <property type="entry name" value="Peptidase_T2"/>
</dbReference>
<dbReference type="AlphaFoldDB" id="A3K7N1"/>
<dbReference type="CDD" id="cd04701">
    <property type="entry name" value="Asparaginase_2"/>
    <property type="match status" value="1"/>
</dbReference>
<dbReference type="EMBL" id="AAYA01000012">
    <property type="protein sequence ID" value="EBA06990.1"/>
    <property type="molecule type" value="Genomic_DNA"/>
</dbReference>
<evidence type="ECO:0000313" key="8">
    <source>
        <dbReference type="EMBL" id="EBA06990.1"/>
    </source>
</evidence>
<evidence type="ECO:0000256" key="6">
    <source>
        <dbReference type="PIRSR" id="PIRSR600246-2"/>
    </source>
</evidence>
<dbReference type="OrthoDB" id="9780217at2"/>
<feature type="site" description="Cleavage; by autolysis" evidence="7">
    <location>
        <begin position="176"/>
        <end position="177"/>
    </location>
</feature>
<dbReference type="FunFam" id="3.60.20.30:FF:000001">
    <property type="entry name" value="Isoaspartyl peptidase/L-asparaginase"/>
    <property type="match status" value="1"/>
</dbReference>
<name>A3K7N1_SAGS3</name>
<feature type="binding site" evidence="6">
    <location>
        <begin position="228"/>
        <end position="231"/>
    </location>
    <ligand>
        <name>substrate</name>
    </ligand>
</feature>
<dbReference type="SUPFAM" id="SSF56235">
    <property type="entry name" value="N-terminal nucleophile aminohydrolases (Ntn hydrolases)"/>
    <property type="match status" value="1"/>
</dbReference>
<keyword evidence="1" id="KW-0645">Protease</keyword>
<dbReference type="GO" id="GO:0016811">
    <property type="term" value="F:hydrolase activity, acting on carbon-nitrogen (but not peptide) bonds, in linear amides"/>
    <property type="evidence" value="ECO:0007669"/>
    <property type="project" value="UniProtKB-ARBA"/>
</dbReference>